<comment type="catalytic activity">
    <reaction evidence="3">
        <text>a quinone + NADH + 5 H(+)(in) = a quinol + NAD(+) + 4 H(+)(out)</text>
        <dbReference type="Rhea" id="RHEA:57888"/>
        <dbReference type="ChEBI" id="CHEBI:15378"/>
        <dbReference type="ChEBI" id="CHEBI:24646"/>
        <dbReference type="ChEBI" id="CHEBI:57540"/>
        <dbReference type="ChEBI" id="CHEBI:57945"/>
        <dbReference type="ChEBI" id="CHEBI:132124"/>
    </reaction>
</comment>
<sequence>MVAMADWLDEVKSRLGEAVLDEVEFRGENTLVLDRGSLPHSLEVLKEEFGFNSLVDLCGLDTGEDQDPRFYVVYHLRNLDTKAQLRVKVGLNEGEKVPSACEVWAGANWMEREAYDMFGIEFEGHPDLTRLYLADDFPGHPLRKDYPTEGYDFEE</sequence>
<dbReference type="Proteomes" id="UP000885690">
    <property type="component" value="Unassembled WGS sequence"/>
</dbReference>
<dbReference type="Gene3D" id="3.30.460.80">
    <property type="entry name" value="NADH:ubiquinone oxidoreductase, 30kDa subunit"/>
    <property type="match status" value="1"/>
</dbReference>
<dbReference type="HAMAP" id="MF_01357">
    <property type="entry name" value="NDH1_NuoC"/>
    <property type="match status" value="1"/>
</dbReference>
<dbReference type="AlphaFoldDB" id="A0A7C0Y8P1"/>
<evidence type="ECO:0000256" key="3">
    <source>
        <dbReference type="HAMAP-Rule" id="MF_01357"/>
    </source>
</evidence>
<evidence type="ECO:0000256" key="2">
    <source>
        <dbReference type="ARBA" id="ARBA00022448"/>
    </source>
</evidence>
<protein>
    <recommendedName>
        <fullName evidence="3">NADH-quinone oxidoreductase subunit C</fullName>
        <ecNumber evidence="3">7.1.1.-</ecNumber>
    </recommendedName>
    <alternativeName>
        <fullName evidence="3">NADH dehydrogenase I subunit C</fullName>
    </alternativeName>
    <alternativeName>
        <fullName evidence="3">NDH-1 subunit C</fullName>
    </alternativeName>
</protein>
<reference evidence="5" key="1">
    <citation type="journal article" date="2020" name="mSystems">
        <title>Genome- and Community-Level Interaction Insights into Carbon Utilization and Element Cycling Functions of Hydrothermarchaeota in Hydrothermal Sediment.</title>
        <authorList>
            <person name="Zhou Z."/>
            <person name="Liu Y."/>
            <person name="Xu W."/>
            <person name="Pan J."/>
            <person name="Luo Z.H."/>
            <person name="Li M."/>
        </authorList>
    </citation>
    <scope>NUCLEOTIDE SEQUENCE [LARGE SCALE GENOMIC DNA]</scope>
    <source>
        <strain evidence="5">HyVt-115</strain>
    </source>
</reference>
<dbReference type="PANTHER" id="PTHR10884">
    <property type="entry name" value="NADH DEHYDROGENASE UBIQUINONE IRON-SULFUR PROTEIN 3"/>
    <property type="match status" value="1"/>
</dbReference>
<feature type="domain" description="NADH:ubiquinone oxidoreductase 30kDa subunit" evidence="4">
    <location>
        <begin position="33"/>
        <end position="151"/>
    </location>
</feature>
<keyword evidence="3" id="KW-0874">Quinone</keyword>
<keyword evidence="3" id="KW-1003">Cell membrane</keyword>
<comment type="similarity">
    <text evidence="1 3">Belongs to the complex I 30 kDa subunit family.</text>
</comment>
<dbReference type="InterPro" id="IPR010218">
    <property type="entry name" value="NADH_DH_suC"/>
</dbReference>
<name>A0A7C0Y8P1_9BACT</name>
<keyword evidence="3" id="KW-0520">NAD</keyword>
<comment type="subunit">
    <text evidence="3">NDH-1 is composed of 14 different subunits. Subunits NuoB, C, D, E, F, and G constitute the peripheral sector of the complex.</text>
</comment>
<dbReference type="PANTHER" id="PTHR10884:SF14">
    <property type="entry name" value="NADH DEHYDROGENASE [UBIQUINONE] IRON-SULFUR PROTEIN 3, MITOCHONDRIAL"/>
    <property type="match status" value="1"/>
</dbReference>
<dbReference type="GO" id="GO:0005886">
    <property type="term" value="C:plasma membrane"/>
    <property type="evidence" value="ECO:0007669"/>
    <property type="project" value="UniProtKB-SubCell"/>
</dbReference>
<dbReference type="EMBL" id="DQWS01000058">
    <property type="protein sequence ID" value="HDD52737.1"/>
    <property type="molecule type" value="Genomic_DNA"/>
</dbReference>
<evidence type="ECO:0000256" key="1">
    <source>
        <dbReference type="ARBA" id="ARBA00007569"/>
    </source>
</evidence>
<dbReference type="NCBIfam" id="TIGR01961">
    <property type="entry name" value="NuoC_fam"/>
    <property type="match status" value="1"/>
</dbReference>
<keyword evidence="2 3" id="KW-0813">Transport</keyword>
<gene>
    <name evidence="3" type="primary">nuoC</name>
    <name evidence="5" type="ORF">ENF32_01545</name>
</gene>
<dbReference type="InterPro" id="IPR001268">
    <property type="entry name" value="NADH_UbQ_OxRdtase_30kDa_su"/>
</dbReference>
<comment type="subcellular location">
    <subcellularLocation>
        <location evidence="3">Cell membrane</location>
        <topology evidence="3">Peripheral membrane protein</topology>
        <orientation evidence="3">Cytoplasmic side</orientation>
    </subcellularLocation>
</comment>
<dbReference type="InterPro" id="IPR037232">
    <property type="entry name" value="NADH_quin_OxRdtase_su_C/D-like"/>
</dbReference>
<dbReference type="GO" id="GO:0008137">
    <property type="term" value="F:NADH dehydrogenase (ubiquinone) activity"/>
    <property type="evidence" value="ECO:0007669"/>
    <property type="project" value="InterPro"/>
</dbReference>
<organism evidence="5">
    <name type="scientific">Thermosulfidibacter takaii</name>
    <dbReference type="NCBI Taxonomy" id="412593"/>
    <lineage>
        <taxon>Bacteria</taxon>
        <taxon>Pseudomonadati</taxon>
        <taxon>Thermosulfidibacterota</taxon>
        <taxon>Thermosulfidibacteria</taxon>
        <taxon>Thermosulfidibacterales</taxon>
        <taxon>Thermosulfidibacteraceae</taxon>
    </lineage>
</organism>
<comment type="function">
    <text evidence="3">NDH-1 shuttles electrons from NADH, via FMN and iron-sulfur (Fe-S) centers, to quinones in the respiratory chain. The immediate electron acceptor for the enzyme in this species is believed to be ubiquinone. Couples the redox reaction to proton translocation (for every two electrons transferred, four hydrogen ions are translocated across the cytoplasmic membrane), and thus conserves the redox energy in a proton gradient.</text>
</comment>
<proteinExistence type="inferred from homology"/>
<accession>A0A7C0Y8P1</accession>
<evidence type="ECO:0000259" key="4">
    <source>
        <dbReference type="Pfam" id="PF00329"/>
    </source>
</evidence>
<comment type="caution">
    <text evidence="5">The sequence shown here is derived from an EMBL/GenBank/DDBJ whole genome shotgun (WGS) entry which is preliminary data.</text>
</comment>
<keyword evidence="3" id="KW-1278">Translocase</keyword>
<dbReference type="Pfam" id="PF00329">
    <property type="entry name" value="Complex1_30kDa"/>
    <property type="match status" value="1"/>
</dbReference>
<keyword evidence="3" id="KW-0830">Ubiquinone</keyword>
<dbReference type="SUPFAM" id="SSF143243">
    <property type="entry name" value="Nqo5-like"/>
    <property type="match status" value="1"/>
</dbReference>
<evidence type="ECO:0000313" key="5">
    <source>
        <dbReference type="EMBL" id="HDD52737.1"/>
    </source>
</evidence>
<dbReference type="GO" id="GO:0050136">
    <property type="term" value="F:NADH dehydrogenase (quinone) (non-electrogenic) activity"/>
    <property type="evidence" value="ECO:0007669"/>
    <property type="project" value="UniProtKB-UniRule"/>
</dbReference>
<dbReference type="EC" id="7.1.1.-" evidence="3"/>
<dbReference type="GO" id="GO:0048038">
    <property type="term" value="F:quinone binding"/>
    <property type="evidence" value="ECO:0007669"/>
    <property type="project" value="UniProtKB-KW"/>
</dbReference>
<keyword evidence="3" id="KW-0472">Membrane</keyword>